<dbReference type="InterPro" id="IPR021109">
    <property type="entry name" value="Peptidase_aspartic_dom_sf"/>
</dbReference>
<dbReference type="PANTHER" id="PTHR33240">
    <property type="entry name" value="OS08G0508500 PROTEIN"/>
    <property type="match status" value="1"/>
</dbReference>
<evidence type="ECO:0000313" key="4">
    <source>
        <dbReference type="RefSeq" id="XP_056688411.1"/>
    </source>
</evidence>
<feature type="compositionally biased region" description="Basic and acidic residues" evidence="1">
    <location>
        <begin position="152"/>
        <end position="179"/>
    </location>
</feature>
<dbReference type="Proteomes" id="UP000813463">
    <property type="component" value="Chromosome 6"/>
</dbReference>
<dbReference type="Gene3D" id="2.40.70.10">
    <property type="entry name" value="Acid Proteases"/>
    <property type="match status" value="1"/>
</dbReference>
<keyword evidence="3" id="KW-1185">Reference proteome</keyword>
<organism evidence="3 4">
    <name type="scientific">Spinacia oleracea</name>
    <name type="common">Spinach</name>
    <dbReference type="NCBI Taxonomy" id="3562"/>
    <lineage>
        <taxon>Eukaryota</taxon>
        <taxon>Viridiplantae</taxon>
        <taxon>Streptophyta</taxon>
        <taxon>Embryophyta</taxon>
        <taxon>Tracheophyta</taxon>
        <taxon>Spermatophyta</taxon>
        <taxon>Magnoliopsida</taxon>
        <taxon>eudicotyledons</taxon>
        <taxon>Gunneridae</taxon>
        <taxon>Pentapetalae</taxon>
        <taxon>Caryophyllales</taxon>
        <taxon>Chenopodiaceae</taxon>
        <taxon>Chenopodioideae</taxon>
        <taxon>Anserineae</taxon>
        <taxon>Spinacia</taxon>
    </lineage>
</organism>
<reference evidence="3" key="1">
    <citation type="journal article" date="2021" name="Nat. Commun.">
        <title>Genomic analyses provide insights into spinach domestication and the genetic basis of agronomic traits.</title>
        <authorList>
            <person name="Cai X."/>
            <person name="Sun X."/>
            <person name="Xu C."/>
            <person name="Sun H."/>
            <person name="Wang X."/>
            <person name="Ge C."/>
            <person name="Zhang Z."/>
            <person name="Wang Q."/>
            <person name="Fei Z."/>
            <person name="Jiao C."/>
            <person name="Wang Q."/>
        </authorList>
    </citation>
    <scope>NUCLEOTIDE SEQUENCE [LARGE SCALE GENOMIC DNA]</scope>
    <source>
        <strain evidence="3">cv. Varoflay</strain>
    </source>
</reference>
<gene>
    <name evidence="4" type="primary">LOC130463338</name>
</gene>
<reference evidence="4" key="2">
    <citation type="submission" date="2025-08" db="UniProtKB">
        <authorList>
            <consortium name="RefSeq"/>
        </authorList>
    </citation>
    <scope>IDENTIFICATION</scope>
    <source>
        <tissue evidence="4">Leaf</tissue>
    </source>
</reference>
<evidence type="ECO:0000313" key="3">
    <source>
        <dbReference type="Proteomes" id="UP000813463"/>
    </source>
</evidence>
<dbReference type="RefSeq" id="XP_056688411.1">
    <property type="nucleotide sequence ID" value="XM_056832433.1"/>
</dbReference>
<protein>
    <recommendedName>
        <fullName evidence="2">Retrotransposon gag domain-containing protein</fullName>
    </recommendedName>
</protein>
<dbReference type="Pfam" id="PF03732">
    <property type="entry name" value="Retrotrans_gag"/>
    <property type="match status" value="1"/>
</dbReference>
<dbReference type="CDD" id="cd00303">
    <property type="entry name" value="retropepsin_like"/>
    <property type="match status" value="1"/>
</dbReference>
<proteinExistence type="predicted"/>
<evidence type="ECO:0000256" key="1">
    <source>
        <dbReference type="SAM" id="MobiDB-lite"/>
    </source>
</evidence>
<feature type="domain" description="Retrotransposon gag" evidence="2">
    <location>
        <begin position="58"/>
        <end position="132"/>
    </location>
</feature>
<accession>A0ABM3QYF6</accession>
<name>A0ABM3QYF6_SPIOL</name>
<dbReference type="GeneID" id="130463338"/>
<evidence type="ECO:0000259" key="2">
    <source>
        <dbReference type="Pfam" id="PF03732"/>
    </source>
</evidence>
<feature type="region of interest" description="Disordered" evidence="1">
    <location>
        <begin position="129"/>
        <end position="179"/>
    </location>
</feature>
<sequence>MTPTSSPFVEELFMEEIPKVRLPTHITYNGTTDPRDHVISYEQQMFLSLHSEACWCKYYPTTLTGVVGEWFRTLPKGSIDSFIDLSEKFCVQFVRSNRPERTTAELTAIQQERGESLLDFMDRTEEFNKAAAKLKSSSEPRDTKTNQSKPEGSSRKGKEKQGARDGSPKKEGLHKNDEKWKLLGKLRSNPLHRNKNKWFEFQDEIGHNTEECNQLKDNIKDLVRRGYLKQYLADQREEKEKARNCKPQEQPQKRIYEATWHKKNDILEVFGGQRSNHASKKHLRALSHQVNFNAVGEKEPHPPNMTFTADDCLGVQYEHEDPLVISMDLNNHNVHRVLVDVGSVVNIIFRNCFEQLILEEGEESLTKFSYPLIGFNGSAAVPRGNITLPVTACQGQAARNVREEFLVIDCDLVYNAIMGRTMIHKMQAIPSTYHQMMIYVSDTGFA</sequence>
<dbReference type="InterPro" id="IPR005162">
    <property type="entry name" value="Retrotrans_gag_dom"/>
</dbReference>
<dbReference type="PANTHER" id="PTHR33240:SF17">
    <property type="entry name" value="EUKARYOTIC PEPTIDE CHAIN RELEASE FACTOR GTP-BINDING SUBUNIT-LIKE"/>
    <property type="match status" value="1"/>
</dbReference>